<sequence length="192" mass="21450">MGIYYDIDDILLEEEPISVVFQIGASGVGLLDPGSETNSVERSAKVTLPFWLANELFLRRAVSINVPACFSLETRKEIQADAACVDLRFRSPYFYELGCKILPLVTDKSIGPFLQYAFTSRYTEILSKSHNITGANPKFSSKLTKEESHLFEAARSSMISFKKWRVGGSRLEKASILGRKRKPTTPTESSTL</sequence>
<name>A0A2I0WRI5_9ASPA</name>
<organism evidence="7 8">
    <name type="scientific">Dendrobium catenatum</name>
    <dbReference type="NCBI Taxonomy" id="906689"/>
    <lineage>
        <taxon>Eukaryota</taxon>
        <taxon>Viridiplantae</taxon>
        <taxon>Streptophyta</taxon>
        <taxon>Embryophyta</taxon>
        <taxon>Tracheophyta</taxon>
        <taxon>Spermatophyta</taxon>
        <taxon>Magnoliopsida</taxon>
        <taxon>Liliopsida</taxon>
        <taxon>Asparagales</taxon>
        <taxon>Orchidaceae</taxon>
        <taxon>Epidendroideae</taxon>
        <taxon>Malaxideae</taxon>
        <taxon>Dendrobiinae</taxon>
        <taxon>Dendrobium</taxon>
    </lineage>
</organism>
<dbReference type="InterPro" id="IPR010492">
    <property type="entry name" value="GINS_Psf3"/>
</dbReference>
<dbReference type="InterPro" id="IPR055221">
    <property type="entry name" value="PSF3_N"/>
</dbReference>
<dbReference type="PANTHER" id="PTHR22768:SF0">
    <property type="entry name" value="DNA REPLICATION COMPLEX GINS PROTEIN PSF3"/>
    <property type="match status" value="1"/>
</dbReference>
<dbReference type="CDD" id="cd11713">
    <property type="entry name" value="GINS_A_psf3"/>
    <property type="match status" value="1"/>
</dbReference>
<evidence type="ECO:0000256" key="4">
    <source>
        <dbReference type="ARBA" id="ARBA00023242"/>
    </source>
</evidence>
<dbReference type="EMBL" id="KZ502459">
    <property type="protein sequence ID" value="PKU78274.1"/>
    <property type="molecule type" value="Genomic_DNA"/>
</dbReference>
<feature type="domain" description="GINS subunit" evidence="5">
    <location>
        <begin position="70"/>
        <end position="164"/>
    </location>
</feature>
<proteinExistence type="inferred from homology"/>
<dbReference type="PANTHER" id="PTHR22768">
    <property type="entry name" value="DNA REPLICATION COMPLEX GINS PROTEIN PSF3"/>
    <property type="match status" value="1"/>
</dbReference>
<evidence type="ECO:0000259" key="6">
    <source>
        <dbReference type="Pfam" id="PF22466"/>
    </source>
</evidence>
<dbReference type="Gene3D" id="1.20.58.2050">
    <property type="match status" value="1"/>
</dbReference>
<evidence type="ECO:0000256" key="2">
    <source>
        <dbReference type="ARBA" id="ARBA00006343"/>
    </source>
</evidence>
<dbReference type="SUPFAM" id="SSF158573">
    <property type="entry name" value="GINS helical bundle-like"/>
    <property type="match status" value="1"/>
</dbReference>
<dbReference type="Pfam" id="PF22466">
    <property type="entry name" value="PSF3_N"/>
    <property type="match status" value="1"/>
</dbReference>
<accession>A0A2I0WRI5</accession>
<dbReference type="CDD" id="cd21693">
    <property type="entry name" value="GINS_B_Psf3"/>
    <property type="match status" value="1"/>
</dbReference>
<evidence type="ECO:0000259" key="5">
    <source>
        <dbReference type="Pfam" id="PF05916"/>
    </source>
</evidence>
<evidence type="ECO:0000256" key="3">
    <source>
        <dbReference type="ARBA" id="ARBA00022705"/>
    </source>
</evidence>
<dbReference type="InterPro" id="IPR036224">
    <property type="entry name" value="GINS_bundle-like_dom_sf"/>
</dbReference>
<feature type="domain" description="DNA replication complex GINS protein PSF3 N-terminal" evidence="6">
    <location>
        <begin position="5"/>
        <end position="57"/>
    </location>
</feature>
<dbReference type="SUPFAM" id="SSF160059">
    <property type="entry name" value="PriA/YqbF domain"/>
    <property type="match status" value="1"/>
</dbReference>
<dbReference type="InterPro" id="IPR021151">
    <property type="entry name" value="GINS_A"/>
</dbReference>
<dbReference type="InterPro" id="IPR038437">
    <property type="entry name" value="GINS_Psf3_sf"/>
</dbReference>
<protein>
    <submittedName>
        <fullName evidence="7">Uncharacterized protein</fullName>
    </submittedName>
</protein>
<dbReference type="Proteomes" id="UP000233837">
    <property type="component" value="Unassembled WGS sequence"/>
</dbReference>
<reference evidence="7 8" key="2">
    <citation type="journal article" date="2017" name="Nature">
        <title>The Apostasia genome and the evolution of orchids.</title>
        <authorList>
            <person name="Zhang G.Q."/>
            <person name="Liu K.W."/>
            <person name="Li Z."/>
            <person name="Lohaus R."/>
            <person name="Hsiao Y.Y."/>
            <person name="Niu S.C."/>
            <person name="Wang J.Y."/>
            <person name="Lin Y.C."/>
            <person name="Xu Q."/>
            <person name="Chen L.J."/>
            <person name="Yoshida K."/>
            <person name="Fujiwara S."/>
            <person name="Wang Z.W."/>
            <person name="Zhang Y.Q."/>
            <person name="Mitsuda N."/>
            <person name="Wang M."/>
            <person name="Liu G.H."/>
            <person name="Pecoraro L."/>
            <person name="Huang H.X."/>
            <person name="Xiao X.J."/>
            <person name="Lin M."/>
            <person name="Wu X.Y."/>
            <person name="Wu W.L."/>
            <person name="Chen Y.Y."/>
            <person name="Chang S.B."/>
            <person name="Sakamoto S."/>
            <person name="Ohme-Takagi M."/>
            <person name="Yagi M."/>
            <person name="Zeng S.J."/>
            <person name="Shen C.Y."/>
            <person name="Yeh C.M."/>
            <person name="Luo Y.B."/>
            <person name="Tsai W.C."/>
            <person name="Van de Peer Y."/>
            <person name="Liu Z.J."/>
        </authorList>
    </citation>
    <scope>NUCLEOTIDE SEQUENCE [LARGE SCALE GENOMIC DNA]</scope>
    <source>
        <tissue evidence="7">The whole plant</tissue>
    </source>
</reference>
<dbReference type="OrthoDB" id="10251744at2759"/>
<evidence type="ECO:0000313" key="7">
    <source>
        <dbReference type="EMBL" id="PKU78274.1"/>
    </source>
</evidence>
<dbReference type="STRING" id="906689.A0A2I0WRI5"/>
<comment type="subcellular location">
    <subcellularLocation>
        <location evidence="1">Nucleus</location>
    </subcellularLocation>
</comment>
<keyword evidence="4" id="KW-0539">Nucleus</keyword>
<evidence type="ECO:0000256" key="1">
    <source>
        <dbReference type="ARBA" id="ARBA00004123"/>
    </source>
</evidence>
<evidence type="ECO:0000313" key="8">
    <source>
        <dbReference type="Proteomes" id="UP000233837"/>
    </source>
</evidence>
<dbReference type="GO" id="GO:1902975">
    <property type="term" value="P:mitotic DNA replication initiation"/>
    <property type="evidence" value="ECO:0007669"/>
    <property type="project" value="TreeGrafter"/>
</dbReference>
<dbReference type="GO" id="GO:0000811">
    <property type="term" value="C:GINS complex"/>
    <property type="evidence" value="ECO:0007669"/>
    <property type="project" value="TreeGrafter"/>
</dbReference>
<dbReference type="Pfam" id="PF05916">
    <property type="entry name" value="Sld5"/>
    <property type="match status" value="1"/>
</dbReference>
<keyword evidence="3" id="KW-0235">DNA replication</keyword>
<keyword evidence="8" id="KW-1185">Reference proteome</keyword>
<gene>
    <name evidence="7" type="ORF">MA16_Dca027051</name>
</gene>
<reference evidence="7 8" key="1">
    <citation type="journal article" date="2016" name="Sci. Rep.">
        <title>The Dendrobium catenatum Lindl. genome sequence provides insights into polysaccharide synthase, floral development and adaptive evolution.</title>
        <authorList>
            <person name="Zhang G.Q."/>
            <person name="Xu Q."/>
            <person name="Bian C."/>
            <person name="Tsai W.C."/>
            <person name="Yeh C.M."/>
            <person name="Liu K.W."/>
            <person name="Yoshida K."/>
            <person name="Zhang L.S."/>
            <person name="Chang S.B."/>
            <person name="Chen F."/>
            <person name="Shi Y."/>
            <person name="Su Y.Y."/>
            <person name="Zhang Y.Q."/>
            <person name="Chen L.J."/>
            <person name="Yin Y."/>
            <person name="Lin M."/>
            <person name="Huang H."/>
            <person name="Deng H."/>
            <person name="Wang Z.W."/>
            <person name="Zhu S.L."/>
            <person name="Zhao X."/>
            <person name="Deng C."/>
            <person name="Niu S.C."/>
            <person name="Huang J."/>
            <person name="Wang M."/>
            <person name="Liu G.H."/>
            <person name="Yang H.J."/>
            <person name="Xiao X.J."/>
            <person name="Hsiao Y.Y."/>
            <person name="Wu W.L."/>
            <person name="Chen Y.Y."/>
            <person name="Mitsuda N."/>
            <person name="Ohme-Takagi M."/>
            <person name="Luo Y.B."/>
            <person name="Van de Peer Y."/>
            <person name="Liu Z.J."/>
        </authorList>
    </citation>
    <scope>NUCLEOTIDE SEQUENCE [LARGE SCALE GENOMIC DNA]</scope>
    <source>
        <tissue evidence="7">The whole plant</tissue>
    </source>
</reference>
<dbReference type="AlphaFoldDB" id="A0A2I0WRI5"/>
<comment type="similarity">
    <text evidence="2">Belongs to the GINS3/PSF3 family.</text>
</comment>